<name>A0A1S4K8J8_CULQU</name>
<dbReference type="VEuPathDB" id="VectorBase:CPIJ016484"/>
<dbReference type="GO" id="GO:0007165">
    <property type="term" value="P:signal transduction"/>
    <property type="evidence" value="ECO:0007669"/>
    <property type="project" value="UniProtKB-KW"/>
</dbReference>
<dbReference type="GO" id="GO:0030424">
    <property type="term" value="C:axon"/>
    <property type="evidence" value="ECO:0007669"/>
    <property type="project" value="TreeGrafter"/>
</dbReference>
<feature type="transmembrane region" description="Helical" evidence="8">
    <location>
        <begin position="175"/>
        <end position="197"/>
    </location>
</feature>
<dbReference type="GO" id="GO:0007635">
    <property type="term" value="P:chemosensory behavior"/>
    <property type="evidence" value="ECO:0007669"/>
    <property type="project" value="TreeGrafter"/>
</dbReference>
<evidence type="ECO:0000256" key="4">
    <source>
        <dbReference type="ARBA" id="ARBA00022989"/>
    </source>
</evidence>
<feature type="transmembrane region" description="Helical" evidence="8">
    <location>
        <begin position="53"/>
        <end position="70"/>
    </location>
</feature>
<feature type="transmembrane region" description="Helical" evidence="8">
    <location>
        <begin position="142"/>
        <end position="163"/>
    </location>
</feature>
<evidence type="ECO:0000256" key="8">
    <source>
        <dbReference type="RuleBase" id="RU363108"/>
    </source>
</evidence>
<comment type="function">
    <text evidence="8">Gustatory receptor which mediates acceptance or avoidance behavior, depending on its substrates.</text>
</comment>
<keyword evidence="5 8" id="KW-0472">Membrane</keyword>
<dbReference type="PANTHER" id="PTHR21143:SF104">
    <property type="entry name" value="GUSTATORY RECEPTOR 8A-RELATED"/>
    <property type="match status" value="1"/>
</dbReference>
<dbReference type="InParanoid" id="A0A1S4K8J8"/>
<dbReference type="GO" id="GO:0008049">
    <property type="term" value="P:male courtship behavior"/>
    <property type="evidence" value="ECO:0007669"/>
    <property type="project" value="TreeGrafter"/>
</dbReference>
<feature type="transmembrane region" description="Helical" evidence="8">
    <location>
        <begin position="90"/>
        <end position="109"/>
    </location>
</feature>
<evidence type="ECO:0000313" key="9">
    <source>
        <dbReference type="EnsemblMetazoa" id="CPIJ016484-PA"/>
    </source>
</evidence>
<evidence type="ECO:0000256" key="1">
    <source>
        <dbReference type="ARBA" id="ARBA00004651"/>
    </source>
</evidence>
<dbReference type="GO" id="GO:0050909">
    <property type="term" value="P:sensory perception of taste"/>
    <property type="evidence" value="ECO:0007669"/>
    <property type="project" value="InterPro"/>
</dbReference>
<keyword evidence="6 8" id="KW-0675">Receptor</keyword>
<evidence type="ECO:0000256" key="6">
    <source>
        <dbReference type="ARBA" id="ARBA00023170"/>
    </source>
</evidence>
<dbReference type="OrthoDB" id="6478931at2759"/>
<feature type="transmembrane region" description="Helical" evidence="8">
    <location>
        <begin position="306"/>
        <end position="326"/>
    </location>
</feature>
<dbReference type="InterPro" id="IPR013604">
    <property type="entry name" value="7TM_chemorcpt"/>
</dbReference>
<accession>A0A1S4K8J8</accession>
<dbReference type="Pfam" id="PF08395">
    <property type="entry name" value="7tm_7"/>
    <property type="match status" value="1"/>
</dbReference>
<dbReference type="VEuPathDB" id="VectorBase:CQUJHB020271"/>
<dbReference type="PANTHER" id="PTHR21143">
    <property type="entry name" value="INVERTEBRATE GUSTATORY RECEPTOR"/>
    <property type="match status" value="1"/>
</dbReference>
<comment type="subcellular location">
    <subcellularLocation>
        <location evidence="1 8">Cell membrane</location>
        <topology evidence="1 8">Multi-pass membrane protein</topology>
    </subcellularLocation>
</comment>
<organism evidence="9 10">
    <name type="scientific">Culex quinquefasciatus</name>
    <name type="common">Southern house mosquito</name>
    <name type="synonym">Culex pungens</name>
    <dbReference type="NCBI Taxonomy" id="7176"/>
    <lineage>
        <taxon>Eukaryota</taxon>
        <taxon>Metazoa</taxon>
        <taxon>Ecdysozoa</taxon>
        <taxon>Arthropoda</taxon>
        <taxon>Hexapoda</taxon>
        <taxon>Insecta</taxon>
        <taxon>Pterygota</taxon>
        <taxon>Neoptera</taxon>
        <taxon>Endopterygota</taxon>
        <taxon>Diptera</taxon>
        <taxon>Nematocera</taxon>
        <taxon>Culicoidea</taxon>
        <taxon>Culicidae</taxon>
        <taxon>Culicinae</taxon>
        <taxon>Culicini</taxon>
        <taxon>Culex</taxon>
        <taxon>Culex</taxon>
    </lineage>
</organism>
<dbReference type="GO" id="GO:0005886">
    <property type="term" value="C:plasma membrane"/>
    <property type="evidence" value="ECO:0007669"/>
    <property type="project" value="UniProtKB-SubCell"/>
</dbReference>
<dbReference type="GO" id="GO:0030425">
    <property type="term" value="C:dendrite"/>
    <property type="evidence" value="ECO:0007669"/>
    <property type="project" value="TreeGrafter"/>
</dbReference>
<dbReference type="Proteomes" id="UP000002320">
    <property type="component" value="Unassembled WGS sequence"/>
</dbReference>
<evidence type="ECO:0000256" key="2">
    <source>
        <dbReference type="ARBA" id="ARBA00022475"/>
    </source>
</evidence>
<evidence type="ECO:0000256" key="3">
    <source>
        <dbReference type="ARBA" id="ARBA00022692"/>
    </source>
</evidence>
<evidence type="ECO:0000256" key="7">
    <source>
        <dbReference type="ARBA" id="ARBA00023224"/>
    </source>
</evidence>
<dbReference type="EnsemblMetazoa" id="CPIJ016484-RA">
    <property type="protein sequence ID" value="CPIJ016484-PA"/>
    <property type="gene ID" value="CPIJ016484"/>
</dbReference>
<sequence>MKTLPRLIPPGTVYDATRLNQLAADIVGLTFHKSSGSAGNVTHRVTLVRVLNFSRLLLTELVALVVYSSLPQWAQPRGSFILDYGPRICLALTAFSLIVVTILDAAKYLENAEIFEKLHRVDEKLKVLLKSQPDHDAQRRDIWIASAVATACLLLLLIVTPIILVSEVGSVTNALLNAVLTLLFNTAYAIVYGNYMIKSYLVTKRFQQVNQLLESRLNTSNRRSFIWVRELPAKNANEADFVQTLSEIHAELHQTVDLLSEYQWIQIILISAVVIGFTTFNIFSVYRMLWTGNSSQFGVLVQGCLWNVYYIGLLVALLVRCSLVGWEGSKTNKLIYKALNNSKDHRTVASLRSFARQLYGVPVCVKLYFYDADFGTLFSAFGTIVTYLIILLQFENMASY</sequence>
<evidence type="ECO:0000256" key="5">
    <source>
        <dbReference type="ARBA" id="ARBA00023136"/>
    </source>
</evidence>
<feature type="transmembrane region" description="Helical" evidence="8">
    <location>
        <begin position="264"/>
        <end position="286"/>
    </location>
</feature>
<protein>
    <recommendedName>
        <fullName evidence="8">Gustatory receptor</fullName>
    </recommendedName>
</protein>
<keyword evidence="7 8" id="KW-0807">Transducer</keyword>
<evidence type="ECO:0000313" key="10">
    <source>
        <dbReference type="Proteomes" id="UP000002320"/>
    </source>
</evidence>
<reference evidence="9" key="1">
    <citation type="submission" date="2020-05" db="UniProtKB">
        <authorList>
            <consortium name="EnsemblMetazoa"/>
        </authorList>
    </citation>
    <scope>IDENTIFICATION</scope>
    <source>
        <strain evidence="9">JHB</strain>
    </source>
</reference>
<comment type="similarity">
    <text evidence="8">Belongs to the insect chemoreceptor superfamily. Gustatory receptor (GR) family.</text>
</comment>
<feature type="transmembrane region" description="Helical" evidence="8">
    <location>
        <begin position="374"/>
        <end position="394"/>
    </location>
</feature>
<keyword evidence="2 8" id="KW-1003">Cell membrane</keyword>
<keyword evidence="4 8" id="KW-1133">Transmembrane helix</keyword>
<proteinExistence type="inferred from homology"/>
<dbReference type="GO" id="GO:0043025">
    <property type="term" value="C:neuronal cell body"/>
    <property type="evidence" value="ECO:0007669"/>
    <property type="project" value="TreeGrafter"/>
</dbReference>
<keyword evidence="3 8" id="KW-0812">Transmembrane</keyword>
<keyword evidence="10" id="KW-1185">Reference proteome</keyword>
<dbReference type="AlphaFoldDB" id="A0A1S4K8J8"/>